<evidence type="ECO:0000313" key="3">
    <source>
        <dbReference type="Proteomes" id="UP000784294"/>
    </source>
</evidence>
<evidence type="ECO:0000313" key="2">
    <source>
        <dbReference type="EMBL" id="VEL17360.1"/>
    </source>
</evidence>
<comment type="caution">
    <text evidence="2">The sequence shown here is derived from an EMBL/GenBank/DDBJ whole genome shotgun (WGS) entry which is preliminary data.</text>
</comment>
<protein>
    <submittedName>
        <fullName evidence="2">Uncharacterized protein</fullName>
    </submittedName>
</protein>
<feature type="compositionally biased region" description="Gly residues" evidence="1">
    <location>
        <begin position="176"/>
        <end position="187"/>
    </location>
</feature>
<feature type="region of interest" description="Disordered" evidence="1">
    <location>
        <begin position="119"/>
        <end position="187"/>
    </location>
</feature>
<sequence>MNENESGRHRCVKHCCLSYGTDAFVRLPPRVRPRSVRVEKLSRGPKSAGQVIRWTCSVASTAEVGHVGGSGPASVELALGGGQIDGFCFGQFDGQLGCLHQQRTELVRLAGQQTVHVDEAVGKQQQNQTEAQRRQEDEEDEASPREDGRVGEAVCQGGAEQTTHQLSSTLQRRSEGSGGEWGGVEGN</sequence>
<organism evidence="2 3">
    <name type="scientific">Protopolystoma xenopodis</name>
    <dbReference type="NCBI Taxonomy" id="117903"/>
    <lineage>
        <taxon>Eukaryota</taxon>
        <taxon>Metazoa</taxon>
        <taxon>Spiralia</taxon>
        <taxon>Lophotrochozoa</taxon>
        <taxon>Platyhelminthes</taxon>
        <taxon>Monogenea</taxon>
        <taxon>Polyopisthocotylea</taxon>
        <taxon>Polystomatidea</taxon>
        <taxon>Polystomatidae</taxon>
        <taxon>Protopolystoma</taxon>
    </lineage>
</organism>
<dbReference type="EMBL" id="CAAALY010032263">
    <property type="protein sequence ID" value="VEL17360.1"/>
    <property type="molecule type" value="Genomic_DNA"/>
</dbReference>
<accession>A0A3S5AIH0</accession>
<dbReference type="AlphaFoldDB" id="A0A3S5AIH0"/>
<keyword evidence="3" id="KW-1185">Reference proteome</keyword>
<feature type="compositionally biased region" description="Basic and acidic residues" evidence="1">
    <location>
        <begin position="131"/>
        <end position="150"/>
    </location>
</feature>
<evidence type="ECO:0000256" key="1">
    <source>
        <dbReference type="SAM" id="MobiDB-lite"/>
    </source>
</evidence>
<proteinExistence type="predicted"/>
<gene>
    <name evidence="2" type="ORF">PXEA_LOCUS10800</name>
</gene>
<name>A0A3S5AIH0_9PLAT</name>
<dbReference type="Proteomes" id="UP000784294">
    <property type="component" value="Unassembled WGS sequence"/>
</dbReference>
<feature type="compositionally biased region" description="Polar residues" evidence="1">
    <location>
        <begin position="159"/>
        <end position="171"/>
    </location>
</feature>
<reference evidence="2" key="1">
    <citation type="submission" date="2018-11" db="EMBL/GenBank/DDBJ databases">
        <authorList>
            <consortium name="Pathogen Informatics"/>
        </authorList>
    </citation>
    <scope>NUCLEOTIDE SEQUENCE</scope>
</reference>